<feature type="signal peptide" evidence="2">
    <location>
        <begin position="1"/>
        <end position="17"/>
    </location>
</feature>
<accession>A0AAV9UGF7</accession>
<evidence type="ECO:0000256" key="1">
    <source>
        <dbReference type="SAM" id="MobiDB-lite"/>
    </source>
</evidence>
<proteinExistence type="predicted"/>
<dbReference type="AlphaFoldDB" id="A0AAV9UGF7"/>
<dbReference type="InterPro" id="IPR035940">
    <property type="entry name" value="CAP_sf"/>
</dbReference>
<evidence type="ECO:0000259" key="3">
    <source>
        <dbReference type="SMART" id="SM00198"/>
    </source>
</evidence>
<dbReference type="Pfam" id="PF00188">
    <property type="entry name" value="CAP"/>
    <property type="match status" value="1"/>
</dbReference>
<dbReference type="SMART" id="SM00198">
    <property type="entry name" value="SCP"/>
    <property type="match status" value="1"/>
</dbReference>
<dbReference type="SUPFAM" id="SSF55797">
    <property type="entry name" value="PR-1-like"/>
    <property type="match status" value="1"/>
</dbReference>
<organism evidence="4 5">
    <name type="scientific">Orbilia brochopaga</name>
    <dbReference type="NCBI Taxonomy" id="3140254"/>
    <lineage>
        <taxon>Eukaryota</taxon>
        <taxon>Fungi</taxon>
        <taxon>Dikarya</taxon>
        <taxon>Ascomycota</taxon>
        <taxon>Pezizomycotina</taxon>
        <taxon>Orbiliomycetes</taxon>
        <taxon>Orbiliales</taxon>
        <taxon>Orbiliaceae</taxon>
        <taxon>Orbilia</taxon>
    </lineage>
</organism>
<dbReference type="InterPro" id="IPR018244">
    <property type="entry name" value="Allrgn_V5/Tpx1_CS"/>
</dbReference>
<keyword evidence="5" id="KW-1185">Reference proteome</keyword>
<dbReference type="PANTHER" id="PTHR10334">
    <property type="entry name" value="CYSTEINE-RICH SECRETORY PROTEIN-RELATED"/>
    <property type="match status" value="1"/>
</dbReference>
<dbReference type="Proteomes" id="UP001375240">
    <property type="component" value="Unassembled WGS sequence"/>
</dbReference>
<reference evidence="4 5" key="1">
    <citation type="submission" date="2019-10" db="EMBL/GenBank/DDBJ databases">
        <authorList>
            <person name="Palmer J.M."/>
        </authorList>
    </citation>
    <scope>NUCLEOTIDE SEQUENCE [LARGE SCALE GENOMIC DNA]</scope>
    <source>
        <strain evidence="4 5">TWF696</strain>
    </source>
</reference>
<feature type="compositionally biased region" description="Pro residues" evidence="1">
    <location>
        <begin position="100"/>
        <end position="120"/>
    </location>
</feature>
<feature type="domain" description="SCP" evidence="3">
    <location>
        <begin position="123"/>
        <end position="246"/>
    </location>
</feature>
<sequence>MRSTVLSLVILAATAFAAPVKNCAIKKVRHTAVEFVDKTVTKTVYVTQVAPAPQAEPTTTIIYGQEEPVVIATTITYVNVVTPAPAPPPAPEPEPEPEPEPSPVPQPAPQPKPAPKPAPAPNDDAQICLDTHNSIRAKYGAPPLSWNQEMADYAMQHTTDCQMHHTGGPYGENLAMGYDSIEAAINAWANEANQYDSNNPGFQENTGHFTQVVWKATTEVGCYNRKCPSGQDYYMCEYKVPGNMVGNNGQYFRENVQA</sequence>
<evidence type="ECO:0000313" key="5">
    <source>
        <dbReference type="Proteomes" id="UP001375240"/>
    </source>
</evidence>
<dbReference type="PROSITE" id="PS01009">
    <property type="entry name" value="CRISP_1"/>
    <property type="match status" value="1"/>
</dbReference>
<dbReference type="PRINTS" id="PR00837">
    <property type="entry name" value="V5TPXLIKE"/>
</dbReference>
<feature type="chain" id="PRO_5043799198" description="SCP domain-containing protein" evidence="2">
    <location>
        <begin position="18"/>
        <end position="258"/>
    </location>
</feature>
<dbReference type="GO" id="GO:0005576">
    <property type="term" value="C:extracellular region"/>
    <property type="evidence" value="ECO:0007669"/>
    <property type="project" value="InterPro"/>
</dbReference>
<evidence type="ECO:0000313" key="4">
    <source>
        <dbReference type="EMBL" id="KAK6341035.1"/>
    </source>
</evidence>
<comment type="caution">
    <text evidence="4">The sequence shown here is derived from an EMBL/GenBank/DDBJ whole genome shotgun (WGS) entry which is preliminary data.</text>
</comment>
<dbReference type="Gene3D" id="3.40.33.10">
    <property type="entry name" value="CAP"/>
    <property type="match status" value="1"/>
</dbReference>
<evidence type="ECO:0000256" key="2">
    <source>
        <dbReference type="SAM" id="SignalP"/>
    </source>
</evidence>
<feature type="region of interest" description="Disordered" evidence="1">
    <location>
        <begin position="83"/>
        <end position="126"/>
    </location>
</feature>
<dbReference type="InterPro" id="IPR001283">
    <property type="entry name" value="CRISP-related"/>
</dbReference>
<dbReference type="EMBL" id="JAVHNQ010000008">
    <property type="protein sequence ID" value="KAK6341035.1"/>
    <property type="molecule type" value="Genomic_DNA"/>
</dbReference>
<name>A0AAV9UGF7_9PEZI</name>
<gene>
    <name evidence="4" type="ORF">TWF696_009345</name>
</gene>
<keyword evidence="2" id="KW-0732">Signal</keyword>
<dbReference type="InterPro" id="IPR014044">
    <property type="entry name" value="CAP_dom"/>
</dbReference>
<protein>
    <recommendedName>
        <fullName evidence="3">SCP domain-containing protein</fullName>
    </recommendedName>
</protein>